<comment type="caution">
    <text evidence="4">The sequence shown here is derived from an EMBL/GenBank/DDBJ whole genome shotgun (WGS) entry which is preliminary data.</text>
</comment>
<dbReference type="Gene3D" id="3.30.420.10">
    <property type="entry name" value="Ribonuclease H-like superfamily/Ribonuclease H"/>
    <property type="match status" value="1"/>
</dbReference>
<keyword evidence="5" id="KW-1185">Reference proteome</keyword>
<dbReference type="GO" id="GO:0003723">
    <property type="term" value="F:RNA binding"/>
    <property type="evidence" value="ECO:0007669"/>
    <property type="project" value="UniProtKB-KW"/>
</dbReference>
<protein>
    <recommendedName>
        <fullName evidence="3">Integrase catalytic domain-containing protein</fullName>
    </recommendedName>
</protein>
<feature type="compositionally biased region" description="Low complexity" evidence="2">
    <location>
        <begin position="47"/>
        <end position="59"/>
    </location>
</feature>
<dbReference type="SUPFAM" id="SSF53098">
    <property type="entry name" value="Ribonuclease H-like"/>
    <property type="match status" value="1"/>
</dbReference>
<reference evidence="4" key="1">
    <citation type="submission" date="2016-04" db="EMBL/GenBank/DDBJ databases">
        <authorList>
            <person name="Nguyen H.D."/>
            <person name="Samba Siva P."/>
            <person name="Cullis J."/>
            <person name="Levesque C.A."/>
            <person name="Hambleton S."/>
        </authorList>
    </citation>
    <scope>NUCLEOTIDE SEQUENCE</scope>
    <source>
        <strain evidence="4">DAOMC 236426</strain>
    </source>
</reference>
<organism evidence="4 5">
    <name type="scientific">Tilletia controversa</name>
    <name type="common">dwarf bunt fungus</name>
    <dbReference type="NCBI Taxonomy" id="13291"/>
    <lineage>
        <taxon>Eukaryota</taxon>
        <taxon>Fungi</taxon>
        <taxon>Dikarya</taxon>
        <taxon>Basidiomycota</taxon>
        <taxon>Ustilaginomycotina</taxon>
        <taxon>Exobasidiomycetes</taxon>
        <taxon>Tilletiales</taxon>
        <taxon>Tilletiaceae</taxon>
        <taxon>Tilletia</taxon>
    </lineage>
</organism>
<reference evidence="4" key="2">
    <citation type="journal article" date="2019" name="IMA Fungus">
        <title>Genome sequencing and comparison of five Tilletia species to identify candidate genes for the detection of regulated species infecting wheat.</title>
        <authorList>
            <person name="Nguyen H.D.T."/>
            <person name="Sultana T."/>
            <person name="Kesanakurti P."/>
            <person name="Hambleton S."/>
        </authorList>
    </citation>
    <scope>NUCLEOTIDE SEQUENCE</scope>
    <source>
        <strain evidence="4">DAOMC 236426</strain>
    </source>
</reference>
<dbReference type="AlphaFoldDB" id="A0A8X7SVN8"/>
<dbReference type="PANTHER" id="PTHR46791:SF5">
    <property type="entry name" value="CLR5 DOMAIN-CONTAINING PROTEIN-RELATED"/>
    <property type="match status" value="1"/>
</dbReference>
<dbReference type="PANTHER" id="PTHR46791">
    <property type="entry name" value="EXPRESSED PROTEIN"/>
    <property type="match status" value="1"/>
</dbReference>
<feature type="domain" description="Integrase catalytic" evidence="3">
    <location>
        <begin position="373"/>
        <end position="557"/>
    </location>
</feature>
<feature type="region of interest" description="Disordered" evidence="2">
    <location>
        <begin position="1"/>
        <end position="59"/>
    </location>
</feature>
<dbReference type="GO" id="GO:0015074">
    <property type="term" value="P:DNA integration"/>
    <property type="evidence" value="ECO:0007669"/>
    <property type="project" value="InterPro"/>
</dbReference>
<dbReference type="Proteomes" id="UP000077684">
    <property type="component" value="Unassembled WGS sequence"/>
</dbReference>
<evidence type="ECO:0000256" key="1">
    <source>
        <dbReference type="ARBA" id="ARBA00022884"/>
    </source>
</evidence>
<name>A0A8X7SVN8_9BASI</name>
<evidence type="ECO:0000313" key="5">
    <source>
        <dbReference type="Proteomes" id="UP000077684"/>
    </source>
</evidence>
<accession>A0A8X7SVN8</accession>
<feature type="compositionally biased region" description="Low complexity" evidence="2">
    <location>
        <begin position="19"/>
        <end position="36"/>
    </location>
</feature>
<feature type="compositionally biased region" description="Basic and acidic residues" evidence="2">
    <location>
        <begin position="1"/>
        <end position="11"/>
    </location>
</feature>
<proteinExistence type="predicted"/>
<feature type="region of interest" description="Disordered" evidence="2">
    <location>
        <begin position="598"/>
        <end position="626"/>
    </location>
</feature>
<dbReference type="GO" id="GO:0005634">
    <property type="term" value="C:nucleus"/>
    <property type="evidence" value="ECO:0007669"/>
    <property type="project" value="UniProtKB-ARBA"/>
</dbReference>
<dbReference type="InterPro" id="IPR001584">
    <property type="entry name" value="Integrase_cat-core"/>
</dbReference>
<evidence type="ECO:0000256" key="2">
    <source>
        <dbReference type="SAM" id="MobiDB-lite"/>
    </source>
</evidence>
<dbReference type="InterPro" id="IPR058913">
    <property type="entry name" value="Integrase_dom_put"/>
</dbReference>
<dbReference type="InterPro" id="IPR036397">
    <property type="entry name" value="RNaseH_sf"/>
</dbReference>
<gene>
    <name evidence="4" type="ORF">A4X06_0g5959</name>
</gene>
<dbReference type="PROSITE" id="PS50994">
    <property type="entry name" value="INTEGRASE"/>
    <property type="match status" value="1"/>
</dbReference>
<keyword evidence="1" id="KW-0694">RNA-binding</keyword>
<sequence>MERGTRHDAERPTPIAERPTATSPPLSLLSSSTSSTDYSPQRRQDHSSSLLPSLVSRSSPARPCSRLVLALVPARPLALVPARPLALVSARPCARLGSRPLALALALVPCSRLFCSLSLDPSLSLDSSLSLALSRLGLALVFGLLFVFQRTAVYMDNESDALLPAEVLIILEEARTGLRPFRTFIEDTERDIMVIPSHLVVLQELIDAFASLVSVLPAREYDSTMRQMSFLREQLDTLEHSMPQRPTEPLWQRTMSGRLRVYIDSDTLCELVEKEFTDDVIAIMLGTSLRTVERRRAELGLRKRGGPAVSDDELYAAIRSTYALGFEAGERGMRGALRSIGLRVSRERLRVALREVDPQNLQARWAKTIRRREYYVPFVNSLWHIDGHHKSIRYKIVIHGGVDGKSRTVTFMQASPNNRAETVTACFLAATQQWGWPSRVRADHGGENLGVKGKMEEARGVRRGSFIQGPSTRNQRIERMWVDVQRWTTAKYKAIFTQLESDGLLDVTSSVHLWCLHLVFLPQLNDALAHFQDSWNRHPMRTGQKNWSPEQMHTAGVLEAERKGFDLRRRPEMLEEVDASDDMRVHALRDFADYGADDGREERVRREDDPHVAVDPVERDQGSASY</sequence>
<evidence type="ECO:0000313" key="4">
    <source>
        <dbReference type="EMBL" id="KAE8244139.1"/>
    </source>
</evidence>
<dbReference type="InterPro" id="IPR012337">
    <property type="entry name" value="RNaseH-like_sf"/>
</dbReference>
<dbReference type="Pfam" id="PF24764">
    <property type="entry name" value="rva_4"/>
    <property type="match status" value="1"/>
</dbReference>
<dbReference type="EMBL" id="LWDE02000795">
    <property type="protein sequence ID" value="KAE8244139.1"/>
    <property type="molecule type" value="Genomic_DNA"/>
</dbReference>
<evidence type="ECO:0000259" key="3">
    <source>
        <dbReference type="PROSITE" id="PS50994"/>
    </source>
</evidence>